<gene>
    <name evidence="1" type="ORF">PVAG01_08824</name>
</gene>
<protein>
    <submittedName>
        <fullName evidence="1">Uncharacterized protein</fullName>
    </submittedName>
</protein>
<evidence type="ECO:0000313" key="2">
    <source>
        <dbReference type="Proteomes" id="UP001629113"/>
    </source>
</evidence>
<sequence>MEGSLTIRSRVAFLAYFYLITSLDKHLRSPYRHSFPRAVCQC</sequence>
<proteinExistence type="predicted"/>
<keyword evidence="2" id="KW-1185">Reference proteome</keyword>
<dbReference type="EMBL" id="JBFCZG010000007">
    <property type="protein sequence ID" value="KAL3420325.1"/>
    <property type="molecule type" value="Genomic_DNA"/>
</dbReference>
<comment type="caution">
    <text evidence="1">The sequence shown here is derived from an EMBL/GenBank/DDBJ whole genome shotgun (WGS) entry which is preliminary data.</text>
</comment>
<evidence type="ECO:0000313" key="1">
    <source>
        <dbReference type="EMBL" id="KAL3420325.1"/>
    </source>
</evidence>
<dbReference type="Proteomes" id="UP001629113">
    <property type="component" value="Unassembled WGS sequence"/>
</dbReference>
<reference evidence="1 2" key="1">
    <citation type="submission" date="2024-06" db="EMBL/GenBank/DDBJ databases">
        <title>Complete genome of Phlyctema vagabunda strain 19-DSS-EL-015.</title>
        <authorList>
            <person name="Fiorenzani C."/>
        </authorList>
    </citation>
    <scope>NUCLEOTIDE SEQUENCE [LARGE SCALE GENOMIC DNA]</scope>
    <source>
        <strain evidence="1 2">19-DSS-EL-015</strain>
    </source>
</reference>
<accession>A0ABR4PAH4</accession>
<organism evidence="1 2">
    <name type="scientific">Phlyctema vagabunda</name>
    <dbReference type="NCBI Taxonomy" id="108571"/>
    <lineage>
        <taxon>Eukaryota</taxon>
        <taxon>Fungi</taxon>
        <taxon>Dikarya</taxon>
        <taxon>Ascomycota</taxon>
        <taxon>Pezizomycotina</taxon>
        <taxon>Leotiomycetes</taxon>
        <taxon>Helotiales</taxon>
        <taxon>Dermateaceae</taxon>
        <taxon>Phlyctema</taxon>
    </lineage>
</organism>
<name>A0ABR4PAH4_9HELO</name>